<geneLocation type="plasmid" evidence="1">
    <name>pCMC57_01</name>
</geneLocation>
<proteinExistence type="predicted"/>
<gene>
    <name evidence="1" type="ORF">KCMC57_63820</name>
</gene>
<dbReference type="EMBL" id="AP035882">
    <property type="protein sequence ID" value="BFP50014.1"/>
    <property type="molecule type" value="Genomic_DNA"/>
</dbReference>
<dbReference type="KEGG" id="kic:KCMC57_63820"/>
<dbReference type="RefSeq" id="WP_407992405.1">
    <property type="nucleotide sequence ID" value="NZ_AP035882.1"/>
</dbReference>
<sequence>MAQIAFNVALGKGAYYCSLPAANDAIGVLVLQSSGLGTDATLRDCATVAAVLGAATEQTTMGRKIITSATATVDNTNDRVGLDIADQTWLNALGATVGALVFYYDPDTTTSTDSTRIPISKHDWSIIPDGSDATATIADFMRITSAA</sequence>
<accession>A0AB33K356</accession>
<name>A0AB33K356_9ACTN</name>
<evidence type="ECO:0000313" key="1">
    <source>
        <dbReference type="EMBL" id="BFP50014.1"/>
    </source>
</evidence>
<keyword evidence="1" id="KW-0614">Plasmid</keyword>
<protein>
    <submittedName>
        <fullName evidence="1">Uncharacterized protein</fullName>
    </submittedName>
</protein>
<organism evidence="1">
    <name type="scientific">Kitasatospora sp. CMC57</name>
    <dbReference type="NCBI Taxonomy" id="3231513"/>
    <lineage>
        <taxon>Bacteria</taxon>
        <taxon>Bacillati</taxon>
        <taxon>Actinomycetota</taxon>
        <taxon>Actinomycetes</taxon>
        <taxon>Kitasatosporales</taxon>
        <taxon>Streptomycetaceae</taxon>
        <taxon>Kitasatospora</taxon>
    </lineage>
</organism>
<dbReference type="AlphaFoldDB" id="A0AB33K356"/>
<reference evidence="1" key="1">
    <citation type="submission" date="2024-07" db="EMBL/GenBank/DDBJ databases">
        <title>Complete genome sequences of cellulolytic bacteria, Kitasatospora sp. CMC57 and Streptomyces sp. CMC78, isolated from Japanese agricultural soil.</title>
        <authorList>
            <person name="Hashimoto T."/>
            <person name="Ito M."/>
            <person name="Iwamoto M."/>
            <person name="Fukahori D."/>
            <person name="Shoda T."/>
            <person name="Sakoda M."/>
            <person name="Morohoshi T."/>
            <person name="Mitsuboshi M."/>
            <person name="Nishizawa T."/>
        </authorList>
    </citation>
    <scope>NUCLEOTIDE SEQUENCE</scope>
    <source>
        <strain evidence="1">CMC57</strain>
        <plasmid evidence="1">pCMC57_01</plasmid>
    </source>
</reference>